<proteinExistence type="predicted"/>
<accession>A0A9N9E751</accession>
<organism evidence="1 2">
    <name type="scientific">Paraglomus brasilianum</name>
    <dbReference type="NCBI Taxonomy" id="144538"/>
    <lineage>
        <taxon>Eukaryota</taxon>
        <taxon>Fungi</taxon>
        <taxon>Fungi incertae sedis</taxon>
        <taxon>Mucoromycota</taxon>
        <taxon>Glomeromycotina</taxon>
        <taxon>Glomeromycetes</taxon>
        <taxon>Paraglomerales</taxon>
        <taxon>Paraglomeraceae</taxon>
        <taxon>Paraglomus</taxon>
    </lineage>
</organism>
<evidence type="ECO:0000313" key="2">
    <source>
        <dbReference type="Proteomes" id="UP000789739"/>
    </source>
</evidence>
<feature type="non-terminal residue" evidence="1">
    <location>
        <position position="1"/>
    </location>
</feature>
<dbReference type="Proteomes" id="UP000789739">
    <property type="component" value="Unassembled WGS sequence"/>
</dbReference>
<reference evidence="1" key="1">
    <citation type="submission" date="2021-06" db="EMBL/GenBank/DDBJ databases">
        <authorList>
            <person name="Kallberg Y."/>
            <person name="Tangrot J."/>
            <person name="Rosling A."/>
        </authorList>
    </citation>
    <scope>NUCLEOTIDE SEQUENCE</scope>
    <source>
        <strain evidence="1">BR232B</strain>
    </source>
</reference>
<gene>
    <name evidence="1" type="ORF">PBRASI_LOCUS11006</name>
</gene>
<protein>
    <submittedName>
        <fullName evidence="1">10031_t:CDS:1</fullName>
    </submittedName>
</protein>
<evidence type="ECO:0000313" key="1">
    <source>
        <dbReference type="EMBL" id="CAG8665195.1"/>
    </source>
</evidence>
<keyword evidence="2" id="KW-1185">Reference proteome</keyword>
<feature type="non-terminal residue" evidence="1">
    <location>
        <position position="122"/>
    </location>
</feature>
<sequence>MAKEADAWTPMLAEINKYIYRQGICPVCFKKGHIHRITPQRDPLTNIFDKVLRHPTSGPILIWKNGERKGANRESPGEKKQFSILRLGKWLYQYIVCIAKVGNTICGTVWITSLMNKTKATI</sequence>
<name>A0A9N9E751_9GLOM</name>
<comment type="caution">
    <text evidence="1">The sequence shown here is derived from an EMBL/GenBank/DDBJ whole genome shotgun (WGS) entry which is preliminary data.</text>
</comment>
<dbReference type="EMBL" id="CAJVPI010004106">
    <property type="protein sequence ID" value="CAG8665195.1"/>
    <property type="molecule type" value="Genomic_DNA"/>
</dbReference>
<dbReference type="AlphaFoldDB" id="A0A9N9E751"/>